<organism evidence="1">
    <name type="scientific">Anguilla anguilla</name>
    <name type="common">European freshwater eel</name>
    <name type="synonym">Muraena anguilla</name>
    <dbReference type="NCBI Taxonomy" id="7936"/>
    <lineage>
        <taxon>Eukaryota</taxon>
        <taxon>Metazoa</taxon>
        <taxon>Chordata</taxon>
        <taxon>Craniata</taxon>
        <taxon>Vertebrata</taxon>
        <taxon>Euteleostomi</taxon>
        <taxon>Actinopterygii</taxon>
        <taxon>Neopterygii</taxon>
        <taxon>Teleostei</taxon>
        <taxon>Anguilliformes</taxon>
        <taxon>Anguillidae</taxon>
        <taxon>Anguilla</taxon>
    </lineage>
</organism>
<accession>A0A0E9WPK9</accession>
<dbReference type="AlphaFoldDB" id="A0A0E9WPK9"/>
<reference evidence="1" key="2">
    <citation type="journal article" date="2015" name="Fish Shellfish Immunol.">
        <title>Early steps in the European eel (Anguilla anguilla)-Vibrio vulnificus interaction in the gills: Role of the RtxA13 toxin.</title>
        <authorList>
            <person name="Callol A."/>
            <person name="Pajuelo D."/>
            <person name="Ebbesson L."/>
            <person name="Teles M."/>
            <person name="MacKenzie S."/>
            <person name="Amaro C."/>
        </authorList>
    </citation>
    <scope>NUCLEOTIDE SEQUENCE</scope>
</reference>
<evidence type="ECO:0000313" key="1">
    <source>
        <dbReference type="EMBL" id="JAH92282.1"/>
    </source>
</evidence>
<protein>
    <submittedName>
        <fullName evidence="1">Uncharacterized protein</fullName>
    </submittedName>
</protein>
<reference evidence="1" key="1">
    <citation type="submission" date="2014-11" db="EMBL/GenBank/DDBJ databases">
        <authorList>
            <person name="Amaro Gonzalez C."/>
        </authorList>
    </citation>
    <scope>NUCLEOTIDE SEQUENCE</scope>
</reference>
<name>A0A0E9WPK9_ANGAN</name>
<dbReference type="EMBL" id="GBXM01016295">
    <property type="protein sequence ID" value="JAH92282.1"/>
    <property type="molecule type" value="Transcribed_RNA"/>
</dbReference>
<proteinExistence type="predicted"/>
<sequence length="98" mass="11343">MKKKIHFICNINSCRFRLINQRSVNRTACLGFKSTSRSLSPGGEVSGCAHSYFFFCTFLGASIRLSRKPSCSQEITVFFLFCFFFGVRERNRKGRFDF</sequence>